<reference evidence="2 3" key="1">
    <citation type="submission" date="2023-03" db="EMBL/GenBank/DDBJ databases">
        <title>Isolation and description of six Streptomyces strains from soil environments, able to metabolize different microbial glucans.</title>
        <authorList>
            <person name="Widen T."/>
            <person name="Larsbrink J."/>
        </authorList>
    </citation>
    <scope>NUCLEOTIDE SEQUENCE [LARGE SCALE GENOMIC DNA]</scope>
    <source>
        <strain evidence="2 3">Alt3</strain>
    </source>
</reference>
<organism evidence="2 3">
    <name type="scientific">Streptomyces glycanivorans</name>
    <dbReference type="NCBI Taxonomy" id="3033808"/>
    <lineage>
        <taxon>Bacteria</taxon>
        <taxon>Bacillati</taxon>
        <taxon>Actinomycetota</taxon>
        <taxon>Actinomycetes</taxon>
        <taxon>Kitasatosporales</taxon>
        <taxon>Streptomycetaceae</taxon>
        <taxon>Streptomyces</taxon>
    </lineage>
</organism>
<evidence type="ECO:0000313" key="2">
    <source>
        <dbReference type="EMBL" id="WLQ65583.1"/>
    </source>
</evidence>
<feature type="transmembrane region" description="Helical" evidence="1">
    <location>
        <begin position="54"/>
        <end position="75"/>
    </location>
</feature>
<protein>
    <submittedName>
        <fullName evidence="2">Uncharacterized protein</fullName>
    </submittedName>
</protein>
<keyword evidence="3" id="KW-1185">Reference proteome</keyword>
<proteinExistence type="predicted"/>
<feature type="transmembrane region" description="Helical" evidence="1">
    <location>
        <begin position="87"/>
        <end position="108"/>
    </location>
</feature>
<dbReference type="RefSeq" id="WP_187282100.1">
    <property type="nucleotide sequence ID" value="NZ_CP120983.1"/>
</dbReference>
<name>A0ABY9JCT4_9ACTN</name>
<feature type="transmembrane region" description="Helical" evidence="1">
    <location>
        <begin position="7"/>
        <end position="26"/>
    </location>
</feature>
<dbReference type="EMBL" id="CP120983">
    <property type="protein sequence ID" value="WLQ65583.1"/>
    <property type="molecule type" value="Genomic_DNA"/>
</dbReference>
<keyword evidence="1" id="KW-1133">Transmembrane helix</keyword>
<dbReference type="Proteomes" id="UP001224433">
    <property type="component" value="Chromosome"/>
</dbReference>
<evidence type="ECO:0000313" key="3">
    <source>
        <dbReference type="Proteomes" id="UP001224433"/>
    </source>
</evidence>
<accession>A0ABY9JCT4</accession>
<keyword evidence="1" id="KW-0472">Membrane</keyword>
<gene>
    <name evidence="2" type="ORF">P8A20_19180</name>
</gene>
<keyword evidence="1" id="KW-0812">Transmembrane</keyword>
<evidence type="ECO:0000256" key="1">
    <source>
        <dbReference type="SAM" id="Phobius"/>
    </source>
</evidence>
<sequence>MEQRDAAGYGGCATAALGAATALYVWGSSGRTRRHMGGGFEGQGRDLSVLWTELPLVLLAGLLVPTAVWLLTMRLLHGHGPLRHRALVAAVCTAGVVALSAWGLHTWANPHDPDHVRLSDAPVSDLDA</sequence>